<protein>
    <submittedName>
        <fullName evidence="1">Uncharacterized protein</fullName>
    </submittedName>
</protein>
<evidence type="ECO:0000313" key="1">
    <source>
        <dbReference type="EMBL" id="QFU98154.1"/>
    </source>
</evidence>
<dbReference type="Proteomes" id="UP000326702">
    <property type="component" value="Chromosome"/>
</dbReference>
<proteinExistence type="predicted"/>
<keyword evidence="2" id="KW-1185">Reference proteome</keyword>
<dbReference type="RefSeq" id="WP_051136568.1">
    <property type="nucleotide sequence ID" value="NZ_BAABIH010000027.1"/>
</dbReference>
<name>A0A5P9Q9P6_9MICO</name>
<evidence type="ECO:0000313" key="2">
    <source>
        <dbReference type="Proteomes" id="UP000326702"/>
    </source>
</evidence>
<dbReference type="KEGG" id="lxl:KDY119_01663"/>
<accession>A0A5P9Q9P6</accession>
<dbReference type="EMBL" id="CP045529">
    <property type="protein sequence ID" value="QFU98154.1"/>
    <property type="molecule type" value="Genomic_DNA"/>
</dbReference>
<organism evidence="1 2">
    <name type="scientific">Luteimicrobium xylanilyticum</name>
    <dbReference type="NCBI Taxonomy" id="1133546"/>
    <lineage>
        <taxon>Bacteria</taxon>
        <taxon>Bacillati</taxon>
        <taxon>Actinomycetota</taxon>
        <taxon>Actinomycetes</taxon>
        <taxon>Micrococcales</taxon>
        <taxon>Luteimicrobium</taxon>
    </lineage>
</organism>
<sequence length="76" mass="7988">MPEGARPSAQLHADLFVSVDGFAGGEGLPAYFGYPGPGLERWIRAEQAVDVTWSRRSPGSSVPAVTACVPGAACRW</sequence>
<dbReference type="AlphaFoldDB" id="A0A5P9Q9P6"/>
<reference evidence="1 2" key="1">
    <citation type="submission" date="2019-10" db="EMBL/GenBank/DDBJ databases">
        <title>Genome sequence of Luteimicrobium xylanilyticum HY-24.</title>
        <authorList>
            <person name="Kim D.Y."/>
            <person name="Park H.-Y."/>
        </authorList>
    </citation>
    <scope>NUCLEOTIDE SEQUENCE [LARGE SCALE GENOMIC DNA]</scope>
    <source>
        <strain evidence="1 2">HY-24</strain>
    </source>
</reference>
<gene>
    <name evidence="1" type="ORF">KDY119_01663</name>
</gene>